<sequence>MLLSNAGQSFTPHVITVASGECTGTGQYASELYNKDFIQHVQSVVGDGLKIQFWEDLCRGTSLLIYYHFNILWKETKDEKFSVKSLYSALEPRSAVPFPRNIIWSPCVPTKMDFFAWEATWGNVLTLDQLKRRGWSIANRCLLCCAEEESINHILIHCTKTRVLWELLFASFGVTWIFWLEIPSLVGMVPLWARSVEGLDDNSIMFILVGLEGKKYDCF</sequence>
<proteinExistence type="predicted"/>
<dbReference type="EMBL" id="QGNW01001655">
    <property type="protein sequence ID" value="RVW34185.1"/>
    <property type="molecule type" value="Genomic_DNA"/>
</dbReference>
<organism evidence="2 3">
    <name type="scientific">Vitis vinifera</name>
    <name type="common">Grape</name>
    <dbReference type="NCBI Taxonomy" id="29760"/>
    <lineage>
        <taxon>Eukaryota</taxon>
        <taxon>Viridiplantae</taxon>
        <taxon>Streptophyta</taxon>
        <taxon>Embryophyta</taxon>
        <taxon>Tracheophyta</taxon>
        <taxon>Spermatophyta</taxon>
        <taxon>Magnoliopsida</taxon>
        <taxon>eudicotyledons</taxon>
        <taxon>Gunneridae</taxon>
        <taxon>Pentapetalae</taxon>
        <taxon>rosids</taxon>
        <taxon>Vitales</taxon>
        <taxon>Vitaceae</taxon>
        <taxon>Viteae</taxon>
        <taxon>Vitis</taxon>
    </lineage>
</organism>
<dbReference type="AlphaFoldDB" id="A0A438DFD5"/>
<evidence type="ECO:0000313" key="3">
    <source>
        <dbReference type="Proteomes" id="UP000288805"/>
    </source>
</evidence>
<feature type="domain" description="Reverse transcriptase zinc-binding" evidence="1">
    <location>
        <begin position="81"/>
        <end position="165"/>
    </location>
</feature>
<accession>A0A438DFD5</accession>
<gene>
    <name evidence="2" type="ORF">CK203_106004</name>
</gene>
<reference evidence="2 3" key="1">
    <citation type="journal article" date="2018" name="PLoS Genet.">
        <title>Population sequencing reveals clonal diversity and ancestral inbreeding in the grapevine cultivar Chardonnay.</title>
        <authorList>
            <person name="Roach M.J."/>
            <person name="Johnson D.L."/>
            <person name="Bohlmann J."/>
            <person name="van Vuuren H.J."/>
            <person name="Jones S.J."/>
            <person name="Pretorius I.S."/>
            <person name="Schmidt S.A."/>
            <person name="Borneman A.R."/>
        </authorList>
    </citation>
    <scope>NUCLEOTIDE SEQUENCE [LARGE SCALE GENOMIC DNA]</scope>
    <source>
        <strain evidence="3">cv. Chardonnay</strain>
        <tissue evidence="2">Leaf</tissue>
    </source>
</reference>
<dbReference type="Proteomes" id="UP000288805">
    <property type="component" value="Unassembled WGS sequence"/>
</dbReference>
<name>A0A438DFD5_VITVI</name>
<dbReference type="Pfam" id="PF13966">
    <property type="entry name" value="zf-RVT"/>
    <property type="match status" value="1"/>
</dbReference>
<protein>
    <recommendedName>
        <fullName evidence="1">Reverse transcriptase zinc-binding domain-containing protein</fullName>
    </recommendedName>
</protein>
<evidence type="ECO:0000313" key="2">
    <source>
        <dbReference type="EMBL" id="RVW34185.1"/>
    </source>
</evidence>
<dbReference type="InterPro" id="IPR026960">
    <property type="entry name" value="RVT-Znf"/>
</dbReference>
<evidence type="ECO:0000259" key="1">
    <source>
        <dbReference type="Pfam" id="PF13966"/>
    </source>
</evidence>
<comment type="caution">
    <text evidence="2">The sequence shown here is derived from an EMBL/GenBank/DDBJ whole genome shotgun (WGS) entry which is preliminary data.</text>
</comment>